<evidence type="ECO:0000259" key="14">
    <source>
        <dbReference type="PROSITE" id="PS50112"/>
    </source>
</evidence>
<feature type="transmembrane region" description="Helical" evidence="13">
    <location>
        <begin position="33"/>
        <end position="54"/>
    </location>
</feature>
<evidence type="ECO:0000256" key="6">
    <source>
        <dbReference type="ARBA" id="ARBA00022679"/>
    </source>
</evidence>
<dbReference type="InterPro" id="IPR011620">
    <property type="entry name" value="Sig_transdc_His_kinase_LytS_TM"/>
</dbReference>
<evidence type="ECO:0000256" key="12">
    <source>
        <dbReference type="ARBA" id="ARBA00023136"/>
    </source>
</evidence>
<feature type="transmembrane region" description="Helical" evidence="13">
    <location>
        <begin position="164"/>
        <end position="184"/>
    </location>
</feature>
<keyword evidence="7 13" id="KW-0812">Transmembrane</keyword>
<dbReference type="Pfam" id="PF07568">
    <property type="entry name" value="HisKA_2"/>
    <property type="match status" value="1"/>
</dbReference>
<dbReference type="NCBIfam" id="TIGR00229">
    <property type="entry name" value="sensory_box"/>
    <property type="match status" value="2"/>
</dbReference>
<dbReference type="EC" id="2.7.13.3" evidence="3"/>
<dbReference type="STRING" id="1480694.DC28_09790"/>
<reference evidence="15 16" key="1">
    <citation type="submission" date="2014-05" db="EMBL/GenBank/DDBJ databases">
        <title>De novo Genome Sequence of Spirocheata sp.</title>
        <authorList>
            <person name="Shivani Y."/>
            <person name="Subhash Y."/>
            <person name="Tushar L."/>
            <person name="Sasikala C."/>
            <person name="Ramana C.V."/>
        </authorList>
    </citation>
    <scope>NUCLEOTIDE SEQUENCE [LARGE SCALE GENOMIC DNA]</scope>
    <source>
        <strain evidence="15 16">JC230</strain>
    </source>
</reference>
<evidence type="ECO:0000256" key="5">
    <source>
        <dbReference type="ARBA" id="ARBA00022553"/>
    </source>
</evidence>
<keyword evidence="6" id="KW-0808">Transferase</keyword>
<evidence type="ECO:0000313" key="16">
    <source>
        <dbReference type="Proteomes" id="UP000029692"/>
    </source>
</evidence>
<proteinExistence type="predicted"/>
<keyword evidence="16" id="KW-1185">Reference proteome</keyword>
<keyword evidence="8" id="KW-0547">Nucleotide-binding</keyword>
<protein>
    <recommendedName>
        <fullName evidence="3">histidine kinase</fullName>
        <ecNumber evidence="3">2.7.13.3</ecNumber>
    </recommendedName>
</protein>
<dbReference type="PANTHER" id="PTHR41523:SF8">
    <property type="entry name" value="ETHYLENE RESPONSE SENSOR PROTEIN"/>
    <property type="match status" value="1"/>
</dbReference>
<evidence type="ECO:0000256" key="9">
    <source>
        <dbReference type="ARBA" id="ARBA00022777"/>
    </source>
</evidence>
<evidence type="ECO:0000256" key="7">
    <source>
        <dbReference type="ARBA" id="ARBA00022692"/>
    </source>
</evidence>
<evidence type="ECO:0000313" key="15">
    <source>
        <dbReference type="EMBL" id="KGE71573.1"/>
    </source>
</evidence>
<evidence type="ECO:0000256" key="13">
    <source>
        <dbReference type="SAM" id="Phobius"/>
    </source>
</evidence>
<dbReference type="CDD" id="cd00130">
    <property type="entry name" value="PAS"/>
    <property type="match status" value="2"/>
</dbReference>
<keyword evidence="9" id="KW-0418">Kinase</keyword>
<dbReference type="AlphaFoldDB" id="A0A098QVY5"/>
<dbReference type="PANTHER" id="PTHR41523">
    <property type="entry name" value="TWO-COMPONENT SYSTEM SENSOR PROTEIN"/>
    <property type="match status" value="1"/>
</dbReference>
<dbReference type="PROSITE" id="PS50112">
    <property type="entry name" value="PAS"/>
    <property type="match status" value="2"/>
</dbReference>
<dbReference type="InterPro" id="IPR035965">
    <property type="entry name" value="PAS-like_dom_sf"/>
</dbReference>
<dbReference type="RefSeq" id="WP_037548019.1">
    <property type="nucleotide sequence ID" value="NZ_JNUP01000065.1"/>
</dbReference>
<evidence type="ECO:0000256" key="10">
    <source>
        <dbReference type="ARBA" id="ARBA00022840"/>
    </source>
</evidence>
<organism evidence="15 16">
    <name type="scientific">Spirochaeta lutea</name>
    <dbReference type="NCBI Taxonomy" id="1480694"/>
    <lineage>
        <taxon>Bacteria</taxon>
        <taxon>Pseudomonadati</taxon>
        <taxon>Spirochaetota</taxon>
        <taxon>Spirochaetia</taxon>
        <taxon>Spirochaetales</taxon>
        <taxon>Spirochaetaceae</taxon>
        <taxon>Spirochaeta</taxon>
    </lineage>
</organism>
<dbReference type="InterPro" id="IPR000014">
    <property type="entry name" value="PAS"/>
</dbReference>
<dbReference type="GO" id="GO:0000155">
    <property type="term" value="F:phosphorelay sensor kinase activity"/>
    <property type="evidence" value="ECO:0007669"/>
    <property type="project" value="InterPro"/>
</dbReference>
<accession>A0A098QVY5</accession>
<dbReference type="GO" id="GO:0005524">
    <property type="term" value="F:ATP binding"/>
    <property type="evidence" value="ECO:0007669"/>
    <property type="project" value="UniProtKB-KW"/>
</dbReference>
<comment type="caution">
    <text evidence="15">The sequence shown here is derived from an EMBL/GenBank/DDBJ whole genome shotgun (WGS) entry which is preliminary data.</text>
</comment>
<evidence type="ECO:0000256" key="4">
    <source>
        <dbReference type="ARBA" id="ARBA00022475"/>
    </source>
</evidence>
<keyword evidence="4" id="KW-1003">Cell membrane</keyword>
<comment type="catalytic activity">
    <reaction evidence="1">
        <text>ATP + protein L-histidine = ADP + protein N-phospho-L-histidine.</text>
        <dbReference type="EC" id="2.7.13.3"/>
    </reaction>
</comment>
<dbReference type="Proteomes" id="UP000029692">
    <property type="component" value="Unassembled WGS sequence"/>
</dbReference>
<evidence type="ECO:0000256" key="11">
    <source>
        <dbReference type="ARBA" id="ARBA00022989"/>
    </source>
</evidence>
<dbReference type="Gene3D" id="3.30.450.20">
    <property type="entry name" value="PAS domain"/>
    <property type="match status" value="2"/>
</dbReference>
<gene>
    <name evidence="15" type="ORF">DC28_09790</name>
</gene>
<dbReference type="Pfam" id="PF13426">
    <property type="entry name" value="PAS_9"/>
    <property type="match status" value="2"/>
</dbReference>
<keyword evidence="12 13" id="KW-0472">Membrane</keyword>
<sequence>MLVLTLLQNIALLVTLAVLYEQLLELFSQRPVLSAWLSGLLFGLVGIIGMMTPLNFAPGIIYDGRSIILFTAGYVGGPWGAALAGIMTSVYRYFFVGGSGAAVGVLVILQSAFTGAVFYSIRRGHSFWEHWPGILLTGYIVHIPMLLIQLLLPDGVGFRVLQEVGPIVLLLYPVGQLLIISLFLNRRRALENQQILQDQSEWYQQIFKDSAIPRLVIDPESGRIADINHAAEVFYGYTREEFCSLTIGDISMHPQGRINDRMSLVVSKLNTAFEITHKTKDGQPRNVTVFSSPVYARGKTLLNTIVIDTSKLKELERESYILSECVENAAIGVFRIDDDTGKILWANHEACRRLGYTKAELQTMSVFDIDPNYTADTWADHRSAIKTSGGGTVETQHRCKDGSTYPVEITVTYFTYQGETLSFSFAKDITQRKRSEQRMLETLEQKDVLIQEIHHRVRNNLSLILGMINLERNHLPDGDQHPGIMTRLTDRILAIGLIHDLVYQDENLSKISLNALLLEVARNLRENHSLPAEAQPRVTGNEVVLDVTRVMPIGLMVTELFSHFYSAVHAQPPGSQGCARGMEIVVTHHSGGFMSVAFNSDCEVAEHACRTMRDDRLSIELMTVLALQGRWEYHWSTAGHLLEITSVHL</sequence>
<dbReference type="eggNOG" id="COG3920">
    <property type="taxonomic scope" value="Bacteria"/>
</dbReference>
<evidence type="ECO:0000256" key="3">
    <source>
        <dbReference type="ARBA" id="ARBA00012438"/>
    </source>
</evidence>
<dbReference type="OrthoDB" id="9767435at2"/>
<feature type="domain" description="PAS" evidence="14">
    <location>
        <begin position="199"/>
        <end position="242"/>
    </location>
</feature>
<keyword evidence="10" id="KW-0067">ATP-binding</keyword>
<evidence type="ECO:0000256" key="1">
    <source>
        <dbReference type="ARBA" id="ARBA00000085"/>
    </source>
</evidence>
<feature type="transmembrane region" description="Helical" evidence="13">
    <location>
        <begin position="66"/>
        <end position="87"/>
    </location>
</feature>
<name>A0A098QVY5_9SPIO</name>
<dbReference type="GO" id="GO:0005886">
    <property type="term" value="C:plasma membrane"/>
    <property type="evidence" value="ECO:0007669"/>
    <property type="project" value="UniProtKB-SubCell"/>
</dbReference>
<feature type="transmembrane region" description="Helical" evidence="13">
    <location>
        <begin position="93"/>
        <end position="121"/>
    </location>
</feature>
<feature type="transmembrane region" description="Helical" evidence="13">
    <location>
        <begin position="133"/>
        <end position="152"/>
    </location>
</feature>
<evidence type="ECO:0000256" key="8">
    <source>
        <dbReference type="ARBA" id="ARBA00022741"/>
    </source>
</evidence>
<evidence type="ECO:0000256" key="2">
    <source>
        <dbReference type="ARBA" id="ARBA00004651"/>
    </source>
</evidence>
<feature type="domain" description="PAS" evidence="14">
    <location>
        <begin position="318"/>
        <end position="361"/>
    </location>
</feature>
<comment type="subcellular location">
    <subcellularLocation>
        <location evidence="2">Cell membrane</location>
        <topology evidence="2">Multi-pass membrane protein</topology>
    </subcellularLocation>
</comment>
<keyword evidence="11 13" id="KW-1133">Transmembrane helix</keyword>
<dbReference type="EMBL" id="JNUP01000065">
    <property type="protein sequence ID" value="KGE71573.1"/>
    <property type="molecule type" value="Genomic_DNA"/>
</dbReference>
<dbReference type="SMART" id="SM00091">
    <property type="entry name" value="PAS"/>
    <property type="match status" value="2"/>
</dbReference>
<keyword evidence="5" id="KW-0597">Phosphoprotein</keyword>
<dbReference type="Pfam" id="PF07694">
    <property type="entry name" value="5TM-5TMR_LYT"/>
    <property type="match status" value="1"/>
</dbReference>
<dbReference type="GO" id="GO:0071555">
    <property type="term" value="P:cell wall organization"/>
    <property type="evidence" value="ECO:0007669"/>
    <property type="project" value="InterPro"/>
</dbReference>
<dbReference type="eggNOG" id="COG4191">
    <property type="taxonomic scope" value="Bacteria"/>
</dbReference>
<dbReference type="InterPro" id="IPR011495">
    <property type="entry name" value="Sig_transdc_His_kin_sub2_dim/P"/>
</dbReference>
<dbReference type="eggNOG" id="COG5002">
    <property type="taxonomic scope" value="Bacteria"/>
</dbReference>
<dbReference type="SUPFAM" id="SSF55785">
    <property type="entry name" value="PYP-like sensor domain (PAS domain)"/>
    <property type="match status" value="2"/>
</dbReference>